<evidence type="ECO:0000256" key="3">
    <source>
        <dbReference type="ARBA" id="ARBA00035112"/>
    </source>
</evidence>
<keyword evidence="2" id="KW-0560">Oxidoreductase</keyword>
<comment type="pathway">
    <text evidence="1">Mycotoxin biosynthesis.</text>
</comment>
<reference evidence="4" key="1">
    <citation type="submission" date="2021-07" db="EMBL/GenBank/DDBJ databases">
        <authorList>
            <person name="Durling M."/>
        </authorList>
    </citation>
    <scope>NUCLEOTIDE SEQUENCE</scope>
</reference>
<protein>
    <submittedName>
        <fullName evidence="4">Uncharacterized protein</fullName>
    </submittedName>
</protein>
<dbReference type="PANTHER" id="PTHR33365">
    <property type="entry name" value="YALI0B05434P"/>
    <property type="match status" value="1"/>
</dbReference>
<dbReference type="GO" id="GO:0016491">
    <property type="term" value="F:oxidoreductase activity"/>
    <property type="evidence" value="ECO:0007669"/>
    <property type="project" value="UniProtKB-KW"/>
</dbReference>
<proteinExistence type="inferred from homology"/>
<sequence>MTFQREDIAWASNSPAAHGLRCQTKRILAVLSLLFWTGFIAQSGFQVGKHFTTDSTTIQLPVVTTTFKYNKTFAEGSHESDVSWAELFPSHGTFFSHPIYAVEVSTLSVYHQLHCINGIRQGYWFVYAAAIAGRQITSDQLPTMSSLPHIRHCLDLIRQTLMCHADTTLEVKDTRVNGVHGFGVQREYRGFFNIANSCGLTARVRVDSINSFQLMHECKVFVPLTTGCWLLLQLNVTRDEVSG</sequence>
<dbReference type="Proteomes" id="UP000696280">
    <property type="component" value="Unassembled WGS sequence"/>
</dbReference>
<dbReference type="InterPro" id="IPR021765">
    <property type="entry name" value="UstYa-like"/>
</dbReference>
<dbReference type="EMBL" id="CAJVRL010000001">
    <property type="protein sequence ID" value="CAG8948661.1"/>
    <property type="molecule type" value="Genomic_DNA"/>
</dbReference>
<evidence type="ECO:0000313" key="4">
    <source>
        <dbReference type="EMBL" id="CAG8948661.1"/>
    </source>
</evidence>
<organism evidence="4 5">
    <name type="scientific">Hymenoscyphus fraxineus</name>
    <dbReference type="NCBI Taxonomy" id="746836"/>
    <lineage>
        <taxon>Eukaryota</taxon>
        <taxon>Fungi</taxon>
        <taxon>Dikarya</taxon>
        <taxon>Ascomycota</taxon>
        <taxon>Pezizomycotina</taxon>
        <taxon>Leotiomycetes</taxon>
        <taxon>Helotiales</taxon>
        <taxon>Helotiaceae</taxon>
        <taxon>Hymenoscyphus</taxon>
    </lineage>
</organism>
<comment type="similarity">
    <text evidence="3">Belongs to the ustYa family.</text>
</comment>
<evidence type="ECO:0000256" key="2">
    <source>
        <dbReference type="ARBA" id="ARBA00023002"/>
    </source>
</evidence>
<dbReference type="AlphaFoldDB" id="A0A9N9KKQ0"/>
<gene>
    <name evidence="4" type="ORF">HYFRA_00001781</name>
</gene>
<dbReference type="OrthoDB" id="3687641at2759"/>
<dbReference type="GO" id="GO:0043386">
    <property type="term" value="P:mycotoxin biosynthetic process"/>
    <property type="evidence" value="ECO:0007669"/>
    <property type="project" value="InterPro"/>
</dbReference>
<name>A0A9N9KKQ0_9HELO</name>
<dbReference type="PANTHER" id="PTHR33365:SF11">
    <property type="entry name" value="TAT PATHWAY SIGNAL SEQUENCE"/>
    <property type="match status" value="1"/>
</dbReference>
<evidence type="ECO:0000313" key="5">
    <source>
        <dbReference type="Proteomes" id="UP000696280"/>
    </source>
</evidence>
<dbReference type="Pfam" id="PF11807">
    <property type="entry name" value="UstYa"/>
    <property type="match status" value="1"/>
</dbReference>
<comment type="caution">
    <text evidence="4">The sequence shown here is derived from an EMBL/GenBank/DDBJ whole genome shotgun (WGS) entry which is preliminary data.</text>
</comment>
<keyword evidence="5" id="KW-1185">Reference proteome</keyword>
<evidence type="ECO:0000256" key="1">
    <source>
        <dbReference type="ARBA" id="ARBA00004685"/>
    </source>
</evidence>
<accession>A0A9N9KKQ0</accession>